<feature type="active site" evidence="9">
    <location>
        <position position="127"/>
    </location>
</feature>
<evidence type="ECO:0000256" key="8">
    <source>
        <dbReference type="ARBA" id="ARBA00023136"/>
    </source>
</evidence>
<comment type="function">
    <text evidence="9 10">This protein specifically catalyzes the removal of signal peptides from prolipoproteins.</text>
</comment>
<keyword evidence="8 9" id="KW-0472">Membrane</keyword>
<feature type="transmembrane region" description="Helical" evidence="9">
    <location>
        <begin position="58"/>
        <end position="76"/>
    </location>
</feature>
<dbReference type="PANTHER" id="PTHR33695">
    <property type="entry name" value="LIPOPROTEIN SIGNAL PEPTIDASE"/>
    <property type="match status" value="1"/>
</dbReference>
<keyword evidence="3 9" id="KW-0645">Protease</keyword>
<dbReference type="Proteomes" id="UP000515847">
    <property type="component" value="Chromosome"/>
</dbReference>
<sequence length="147" mass="16455">MYFWTTLVLTLVIDRFTKYLVTTQMLLGQTIPLIPNFLHITYVKNPGAAFGILAEKTWFFIVITILILAALFYLAYTEGKKSLFLALTLGLVAGGAIGNLIDRMQTGLVVDFIDFRGIWPFVFNMADSAIVVGMILLAYHVLKSDKI</sequence>
<dbReference type="InterPro" id="IPR001872">
    <property type="entry name" value="Peptidase_A8"/>
</dbReference>
<keyword evidence="2 9" id="KW-1003">Cell membrane</keyword>
<dbReference type="GO" id="GO:0004190">
    <property type="term" value="F:aspartic-type endopeptidase activity"/>
    <property type="evidence" value="ECO:0007669"/>
    <property type="project" value="UniProtKB-UniRule"/>
</dbReference>
<dbReference type="EC" id="3.4.23.36" evidence="9"/>
<evidence type="ECO:0000256" key="5">
    <source>
        <dbReference type="ARBA" id="ARBA00022750"/>
    </source>
</evidence>
<dbReference type="GO" id="GO:0006508">
    <property type="term" value="P:proteolysis"/>
    <property type="evidence" value="ECO:0007669"/>
    <property type="project" value="UniProtKB-KW"/>
</dbReference>
<comment type="similarity">
    <text evidence="1 9 11">Belongs to the peptidase A8 family.</text>
</comment>
<evidence type="ECO:0000256" key="6">
    <source>
        <dbReference type="ARBA" id="ARBA00022801"/>
    </source>
</evidence>
<comment type="caution">
    <text evidence="9">Lacks conserved residue(s) required for the propagation of feature annotation.</text>
</comment>
<keyword evidence="13" id="KW-1185">Reference proteome</keyword>
<dbReference type="PRINTS" id="PR00781">
    <property type="entry name" value="LIPOSIGPTASE"/>
</dbReference>
<keyword evidence="6 9" id="KW-0378">Hydrolase</keyword>
<dbReference type="UniPathway" id="UPA00665"/>
<keyword evidence="5 9" id="KW-0064">Aspartyl protease</keyword>
<feature type="active site" evidence="9">
    <location>
        <position position="111"/>
    </location>
</feature>
<dbReference type="GO" id="GO:0005886">
    <property type="term" value="C:plasma membrane"/>
    <property type="evidence" value="ECO:0007669"/>
    <property type="project" value="UniProtKB-SubCell"/>
</dbReference>
<evidence type="ECO:0000256" key="11">
    <source>
        <dbReference type="RuleBase" id="RU004181"/>
    </source>
</evidence>
<comment type="pathway">
    <text evidence="9">Protein modification; lipoprotein biosynthesis (signal peptide cleavage).</text>
</comment>
<keyword evidence="4 9" id="KW-0812">Transmembrane</keyword>
<proteinExistence type="inferred from homology"/>
<protein>
    <recommendedName>
        <fullName evidence="9">Lipoprotein signal peptidase</fullName>
        <ecNumber evidence="9">3.4.23.36</ecNumber>
    </recommendedName>
    <alternativeName>
        <fullName evidence="9">Prolipoprotein signal peptidase</fullName>
    </alternativeName>
    <alternativeName>
        <fullName evidence="9">Signal peptidase II</fullName>
        <shortName evidence="9">SPase II</shortName>
    </alternativeName>
</protein>
<evidence type="ECO:0000313" key="13">
    <source>
        <dbReference type="Proteomes" id="UP000515847"/>
    </source>
</evidence>
<keyword evidence="7 9" id="KW-1133">Transmembrane helix</keyword>
<evidence type="ECO:0000256" key="2">
    <source>
        <dbReference type="ARBA" id="ARBA00022475"/>
    </source>
</evidence>
<dbReference type="RefSeq" id="WP_034424419.1">
    <property type="nucleotide sequence ID" value="NZ_CP045798.1"/>
</dbReference>
<evidence type="ECO:0000256" key="9">
    <source>
        <dbReference type="HAMAP-Rule" id="MF_00161"/>
    </source>
</evidence>
<organism evidence="12 13">
    <name type="scientific">Thermanaerosceptrum fracticalcis</name>
    <dbReference type="NCBI Taxonomy" id="1712410"/>
    <lineage>
        <taxon>Bacteria</taxon>
        <taxon>Bacillati</taxon>
        <taxon>Bacillota</taxon>
        <taxon>Clostridia</taxon>
        <taxon>Eubacteriales</taxon>
        <taxon>Peptococcaceae</taxon>
        <taxon>Thermanaerosceptrum</taxon>
    </lineage>
</organism>
<comment type="catalytic activity">
    <reaction evidence="9 10">
        <text>Release of signal peptides from bacterial membrane prolipoproteins. Hydrolyzes -Xaa-Yaa-Zaa-|-(S,diacylglyceryl)Cys-, in which Xaa is hydrophobic (preferably Leu), and Yaa (Ala or Ser) and Zaa (Gly or Ala) have small, neutral side chains.</text>
        <dbReference type="EC" id="3.4.23.36"/>
    </reaction>
</comment>
<evidence type="ECO:0000256" key="4">
    <source>
        <dbReference type="ARBA" id="ARBA00022692"/>
    </source>
</evidence>
<dbReference type="AlphaFoldDB" id="A0A7G6E1U5"/>
<dbReference type="PROSITE" id="PS00855">
    <property type="entry name" value="SPASE_II"/>
    <property type="match status" value="1"/>
</dbReference>
<feature type="transmembrane region" description="Helical" evidence="9">
    <location>
        <begin position="83"/>
        <end position="101"/>
    </location>
</feature>
<dbReference type="OrthoDB" id="9810259at2"/>
<dbReference type="HAMAP" id="MF_00161">
    <property type="entry name" value="LspA"/>
    <property type="match status" value="1"/>
</dbReference>
<evidence type="ECO:0000256" key="3">
    <source>
        <dbReference type="ARBA" id="ARBA00022670"/>
    </source>
</evidence>
<reference evidence="12 13" key="1">
    <citation type="journal article" date="2019" name="Front. Microbiol.">
        <title>Thermoanaerosceptrum fracticalcis gen. nov. sp. nov., a Novel Fumarate-Fermenting Microorganism From a Deep Fractured Carbonate Aquifer of the US Great Basin.</title>
        <authorList>
            <person name="Hamilton-Brehm S.D."/>
            <person name="Stewart L.E."/>
            <person name="Zavarin M."/>
            <person name="Caldwell M."/>
            <person name="Lawson P.A."/>
            <person name="Onstott T.C."/>
            <person name="Grzymski J."/>
            <person name="Neveux I."/>
            <person name="Lollar B.S."/>
            <person name="Russell C.E."/>
            <person name="Moser D.P."/>
        </authorList>
    </citation>
    <scope>NUCLEOTIDE SEQUENCE [LARGE SCALE GENOMIC DNA]</scope>
    <source>
        <strain evidence="12 13">DRI-13</strain>
    </source>
</reference>
<dbReference type="NCBIfam" id="TIGR00077">
    <property type="entry name" value="lspA"/>
    <property type="match status" value="1"/>
</dbReference>
<dbReference type="EMBL" id="CP045798">
    <property type="protein sequence ID" value="QNB46049.1"/>
    <property type="molecule type" value="Genomic_DNA"/>
</dbReference>
<dbReference type="KEGG" id="tfr:BR63_06790"/>
<evidence type="ECO:0000256" key="1">
    <source>
        <dbReference type="ARBA" id="ARBA00006139"/>
    </source>
</evidence>
<gene>
    <name evidence="9 12" type="primary">lspA</name>
    <name evidence="12" type="ORF">BR63_06790</name>
</gene>
<comment type="subcellular location">
    <subcellularLocation>
        <location evidence="9">Cell membrane</location>
        <topology evidence="9">Multi-pass membrane protein</topology>
    </subcellularLocation>
</comment>
<name>A0A7G6E1U5_THEFR</name>
<evidence type="ECO:0000256" key="7">
    <source>
        <dbReference type="ARBA" id="ARBA00022989"/>
    </source>
</evidence>
<dbReference type="PANTHER" id="PTHR33695:SF1">
    <property type="entry name" value="LIPOPROTEIN SIGNAL PEPTIDASE"/>
    <property type="match status" value="1"/>
</dbReference>
<accession>A0A7G6E1U5</accession>
<dbReference type="Pfam" id="PF01252">
    <property type="entry name" value="Peptidase_A8"/>
    <property type="match status" value="1"/>
</dbReference>
<evidence type="ECO:0000256" key="10">
    <source>
        <dbReference type="RuleBase" id="RU000594"/>
    </source>
</evidence>
<evidence type="ECO:0000313" key="12">
    <source>
        <dbReference type="EMBL" id="QNB46049.1"/>
    </source>
</evidence>
<feature type="transmembrane region" description="Helical" evidence="9">
    <location>
        <begin position="121"/>
        <end position="142"/>
    </location>
</feature>